<evidence type="ECO:0000313" key="2">
    <source>
        <dbReference type="Proteomes" id="UP000233256"/>
    </source>
</evidence>
<reference evidence="1 2" key="1">
    <citation type="journal article" date="2017" name="ISME J.">
        <title>Potential for microbial H2 and metal transformations associated with novel bacteria and archaea in deep terrestrial subsurface sediments.</title>
        <authorList>
            <person name="Hernsdorf A.W."/>
            <person name="Amano Y."/>
            <person name="Miyakawa K."/>
            <person name="Ise K."/>
            <person name="Suzuki Y."/>
            <person name="Anantharaman K."/>
            <person name="Probst A."/>
            <person name="Burstein D."/>
            <person name="Thomas B.C."/>
            <person name="Banfield J.F."/>
        </authorList>
    </citation>
    <scope>NUCLEOTIDE SEQUENCE [LARGE SCALE GENOMIC DNA]</scope>
    <source>
        <strain evidence="1">HGW-Wallbacteria-1</strain>
    </source>
</reference>
<organism evidence="1 2">
    <name type="scientific">Candidatus Wallbacteria bacterium HGW-Wallbacteria-1</name>
    <dbReference type="NCBI Taxonomy" id="2013854"/>
    <lineage>
        <taxon>Bacteria</taxon>
        <taxon>Candidatus Walliibacteriota</taxon>
    </lineage>
</organism>
<name>A0A2N1PJ77_9BACT</name>
<sequence length="56" mass="6451">MFDVKPFLDTGKFPELKDLTIFNSVHIHFDSIEWSSSLDVDPEFLYSQSCQIPKSA</sequence>
<comment type="caution">
    <text evidence="1">The sequence shown here is derived from an EMBL/GenBank/DDBJ whole genome shotgun (WGS) entry which is preliminary data.</text>
</comment>
<evidence type="ECO:0008006" key="3">
    <source>
        <dbReference type="Google" id="ProtNLM"/>
    </source>
</evidence>
<protein>
    <recommendedName>
        <fullName evidence="3">DUF2442 domain-containing protein</fullName>
    </recommendedName>
</protein>
<evidence type="ECO:0000313" key="1">
    <source>
        <dbReference type="EMBL" id="PKK88397.1"/>
    </source>
</evidence>
<proteinExistence type="predicted"/>
<dbReference type="InterPro" id="IPR036782">
    <property type="entry name" value="NE0471-like_N"/>
</dbReference>
<dbReference type="Gene3D" id="3.30.2020.10">
    <property type="entry name" value="NE0471-like N-terminal domain"/>
    <property type="match status" value="1"/>
</dbReference>
<dbReference type="AlphaFoldDB" id="A0A2N1PJ77"/>
<dbReference type="EMBL" id="PGXC01000048">
    <property type="protein sequence ID" value="PKK88397.1"/>
    <property type="molecule type" value="Genomic_DNA"/>
</dbReference>
<accession>A0A2N1PJ77</accession>
<dbReference type="Proteomes" id="UP000233256">
    <property type="component" value="Unassembled WGS sequence"/>
</dbReference>
<dbReference type="SUPFAM" id="SSF143880">
    <property type="entry name" value="NE0471 N-terminal domain-like"/>
    <property type="match status" value="1"/>
</dbReference>
<gene>
    <name evidence="1" type="ORF">CVV64_18945</name>
</gene>